<dbReference type="OrthoDB" id="409889at2759"/>
<dbReference type="SUPFAM" id="SSF88697">
    <property type="entry name" value="PUA domain-like"/>
    <property type="match status" value="1"/>
</dbReference>
<dbReference type="PROSITE" id="PS00902">
    <property type="entry name" value="GLUTAMATE_5_KINASE"/>
    <property type="match status" value="1"/>
</dbReference>
<dbReference type="InterPro" id="IPR015947">
    <property type="entry name" value="PUA-like_sf"/>
</dbReference>
<keyword evidence="1" id="KW-0963">Cytoplasm</keyword>
<reference evidence="10 11" key="1">
    <citation type="journal article" date="2019" name="Sci. Rep.">
        <title>Comparative genomics of chytrid fungi reveal insights into the obligate biotrophic and pathogenic lifestyle of Synchytrium endobioticum.</title>
        <authorList>
            <person name="van de Vossenberg B.T.L.H."/>
            <person name="Warris S."/>
            <person name="Nguyen H.D.T."/>
            <person name="van Gent-Pelzer M.P.E."/>
            <person name="Joly D.L."/>
            <person name="van de Geest H.C."/>
            <person name="Bonants P.J.M."/>
            <person name="Smith D.S."/>
            <person name="Levesque C.A."/>
            <person name="van der Lee T.A.J."/>
        </authorList>
    </citation>
    <scope>NUCLEOTIDE SEQUENCE [LARGE SCALE GENOMIC DNA]</scope>
    <source>
        <strain evidence="10 11">JEL517</strain>
    </source>
</reference>
<dbReference type="InterPro" id="IPR019797">
    <property type="entry name" value="Glutamate_5-kinase_CS"/>
</dbReference>
<dbReference type="GO" id="GO:0003723">
    <property type="term" value="F:RNA binding"/>
    <property type="evidence" value="ECO:0007669"/>
    <property type="project" value="InterPro"/>
</dbReference>
<keyword evidence="11" id="KW-1185">Reference proteome</keyword>
<evidence type="ECO:0000256" key="4">
    <source>
        <dbReference type="ARBA" id="ARBA00022679"/>
    </source>
</evidence>
<dbReference type="NCBIfam" id="TIGR01027">
    <property type="entry name" value="proB"/>
    <property type="match status" value="1"/>
</dbReference>
<dbReference type="InterPro" id="IPR005715">
    <property type="entry name" value="Glu_5kinase/COase_Synthase"/>
</dbReference>
<organism evidence="10 11">
    <name type="scientific">Synchytrium microbalum</name>
    <dbReference type="NCBI Taxonomy" id="1806994"/>
    <lineage>
        <taxon>Eukaryota</taxon>
        <taxon>Fungi</taxon>
        <taxon>Fungi incertae sedis</taxon>
        <taxon>Chytridiomycota</taxon>
        <taxon>Chytridiomycota incertae sedis</taxon>
        <taxon>Chytridiomycetes</taxon>
        <taxon>Synchytriales</taxon>
        <taxon>Synchytriaceae</taxon>
        <taxon>Synchytrium</taxon>
    </lineage>
</organism>
<dbReference type="InterPro" id="IPR041739">
    <property type="entry name" value="G5K_ProB"/>
</dbReference>
<keyword evidence="2" id="KW-0028">Amino-acid biosynthesis</keyword>
<dbReference type="GO" id="GO:1901607">
    <property type="term" value="P:alpha-amino acid biosynthetic process"/>
    <property type="evidence" value="ECO:0007669"/>
    <property type="project" value="UniProtKB-ARBA"/>
</dbReference>
<keyword evidence="3" id="KW-0641">Proline biosynthesis</keyword>
<sequence>MSGINSPAKKRGSPRSPSATPSVNPGYVMVIKVGTSSIVDEVSHLPLLSNLSLLVETVVKLRSKGHQVVIVTSGAIGMGLKRLGLARRPKHLSQKQAVAAVGQGRLMALYDDLFRQFDQPIAQVLLTRDNLAERPQYLNACNTFRELLDLGVVPIVNENDTVSPHEIRFGDNDTLSAVTAGMVNANFLFLLTDVDCLYTDNPRTNPDAVPVRIVDDVSKLRETVTVTSPGSSLGTGGMITKLIAADLATAAGVRMIITTGAAPQRIVTILDEVTAHRENSKTPFQPTLGTHFLAKPNPMVDRKWWILHGLATYGTIYLDAGAVRAITRGKGSLFAAGIVKVEGTFVAQQSVRIATVVKSHTNVPATSIIHPHQNMTFGMPSSPLVQAHDPLTTDGEEGIIVEIGKGIVNYTSSEIQRIKGCRSSDIEDLLGYVDSDSVVHRDNLVITYSSLDHTEIIVLPASKRLNAKRYDLMRAMHLSPSVESLSESRDTSNEGYSAESEITVNVPTLQ</sequence>
<dbReference type="EMBL" id="QEAO01000028">
    <property type="protein sequence ID" value="TPX32611.1"/>
    <property type="molecule type" value="Genomic_DNA"/>
</dbReference>
<dbReference type="STRING" id="1806994.A0A507BZQ5"/>
<evidence type="ECO:0000259" key="9">
    <source>
        <dbReference type="SMART" id="SM00359"/>
    </source>
</evidence>
<dbReference type="SMART" id="SM00359">
    <property type="entry name" value="PUA"/>
    <property type="match status" value="1"/>
</dbReference>
<evidence type="ECO:0000313" key="11">
    <source>
        <dbReference type="Proteomes" id="UP000319731"/>
    </source>
</evidence>
<dbReference type="GeneID" id="42005549"/>
<dbReference type="GO" id="GO:0005524">
    <property type="term" value="F:ATP binding"/>
    <property type="evidence" value="ECO:0007669"/>
    <property type="project" value="UniProtKB-KW"/>
</dbReference>
<dbReference type="PROSITE" id="PS50890">
    <property type="entry name" value="PUA"/>
    <property type="match status" value="1"/>
</dbReference>
<dbReference type="RefSeq" id="XP_031023789.1">
    <property type="nucleotide sequence ID" value="XM_031170252.1"/>
</dbReference>
<evidence type="ECO:0000313" key="10">
    <source>
        <dbReference type="EMBL" id="TPX32611.1"/>
    </source>
</evidence>
<evidence type="ECO:0000256" key="7">
    <source>
        <dbReference type="ARBA" id="ARBA00022840"/>
    </source>
</evidence>
<protein>
    <submittedName>
        <fullName evidence="10">Glutamate 5-kinase</fullName>
    </submittedName>
</protein>
<dbReference type="Proteomes" id="UP000319731">
    <property type="component" value="Unassembled WGS sequence"/>
</dbReference>
<dbReference type="FunFam" id="3.40.1160.10:FF:000018">
    <property type="entry name" value="Glutamate 5-kinase"/>
    <property type="match status" value="1"/>
</dbReference>
<feature type="region of interest" description="Disordered" evidence="8">
    <location>
        <begin position="1"/>
        <end position="21"/>
    </location>
</feature>
<proteinExistence type="inferred from homology"/>
<dbReference type="HAMAP" id="MF_00456">
    <property type="entry name" value="ProB"/>
    <property type="match status" value="1"/>
</dbReference>
<dbReference type="PANTHER" id="PTHR43654">
    <property type="entry name" value="GLUTAMATE 5-KINASE"/>
    <property type="match status" value="1"/>
</dbReference>
<evidence type="ECO:0000256" key="1">
    <source>
        <dbReference type="ARBA" id="ARBA00022490"/>
    </source>
</evidence>
<dbReference type="GO" id="GO:0005829">
    <property type="term" value="C:cytosol"/>
    <property type="evidence" value="ECO:0007669"/>
    <property type="project" value="TreeGrafter"/>
</dbReference>
<feature type="domain" description="PUA" evidence="9">
    <location>
        <begin position="314"/>
        <end position="439"/>
    </location>
</feature>
<dbReference type="InterPro" id="IPR001057">
    <property type="entry name" value="Glu/AcGlu_kinase"/>
</dbReference>
<dbReference type="CDD" id="cd04242">
    <property type="entry name" value="AAK_G5K_ProB"/>
    <property type="match status" value="1"/>
</dbReference>
<evidence type="ECO:0000256" key="6">
    <source>
        <dbReference type="ARBA" id="ARBA00022777"/>
    </source>
</evidence>
<dbReference type="PRINTS" id="PR00474">
    <property type="entry name" value="GLU5KINASE"/>
</dbReference>
<dbReference type="Pfam" id="PF00696">
    <property type="entry name" value="AA_kinase"/>
    <property type="match status" value="1"/>
</dbReference>
<evidence type="ECO:0000256" key="8">
    <source>
        <dbReference type="SAM" id="MobiDB-lite"/>
    </source>
</evidence>
<evidence type="ECO:0000256" key="5">
    <source>
        <dbReference type="ARBA" id="ARBA00022741"/>
    </source>
</evidence>
<keyword evidence="6 10" id="KW-0418">Kinase</keyword>
<comment type="caution">
    <text evidence="10">The sequence shown here is derived from an EMBL/GenBank/DDBJ whole genome shotgun (WGS) entry which is preliminary data.</text>
</comment>
<accession>A0A507BZQ5</accession>
<dbReference type="InterPro" id="IPR001048">
    <property type="entry name" value="Asp/Glu/Uridylate_kinase"/>
</dbReference>
<dbReference type="SUPFAM" id="SSF53633">
    <property type="entry name" value="Carbamate kinase-like"/>
    <property type="match status" value="1"/>
</dbReference>
<keyword evidence="5" id="KW-0547">Nucleotide-binding</keyword>
<evidence type="ECO:0000256" key="3">
    <source>
        <dbReference type="ARBA" id="ARBA00022650"/>
    </source>
</evidence>
<dbReference type="Pfam" id="PF01472">
    <property type="entry name" value="PUA"/>
    <property type="match status" value="1"/>
</dbReference>
<dbReference type="AlphaFoldDB" id="A0A507BZQ5"/>
<dbReference type="Gene3D" id="2.30.130.10">
    <property type="entry name" value="PUA domain"/>
    <property type="match status" value="1"/>
</dbReference>
<dbReference type="InterPro" id="IPR036974">
    <property type="entry name" value="PUA_sf"/>
</dbReference>
<dbReference type="CDD" id="cd21157">
    <property type="entry name" value="PUA_G5K"/>
    <property type="match status" value="1"/>
</dbReference>
<feature type="compositionally biased region" description="Polar residues" evidence="8">
    <location>
        <begin position="500"/>
        <end position="510"/>
    </location>
</feature>
<name>A0A507BZQ5_9FUNG</name>
<dbReference type="InterPro" id="IPR002478">
    <property type="entry name" value="PUA"/>
</dbReference>
<evidence type="ECO:0000256" key="2">
    <source>
        <dbReference type="ARBA" id="ARBA00022605"/>
    </source>
</evidence>
<dbReference type="GO" id="GO:0004349">
    <property type="term" value="F:glutamate 5-kinase activity"/>
    <property type="evidence" value="ECO:0007669"/>
    <property type="project" value="InterPro"/>
</dbReference>
<dbReference type="InterPro" id="IPR036393">
    <property type="entry name" value="AceGlu_kinase-like_sf"/>
</dbReference>
<feature type="region of interest" description="Disordered" evidence="8">
    <location>
        <begin position="481"/>
        <end position="510"/>
    </location>
</feature>
<dbReference type="PANTHER" id="PTHR43654:SF3">
    <property type="entry name" value="GLUTAMATE 5-KINASE"/>
    <property type="match status" value="1"/>
</dbReference>
<keyword evidence="7" id="KW-0067">ATP-binding</keyword>
<dbReference type="Gene3D" id="3.40.1160.10">
    <property type="entry name" value="Acetylglutamate kinase-like"/>
    <property type="match status" value="2"/>
</dbReference>
<keyword evidence="4" id="KW-0808">Transferase</keyword>
<gene>
    <name evidence="10" type="primary">PRO1</name>
    <name evidence="10" type="ORF">SmJEL517_g04324</name>
</gene>